<dbReference type="Proteomes" id="UP001500466">
    <property type="component" value="Unassembled WGS sequence"/>
</dbReference>
<evidence type="ECO:0000313" key="2">
    <source>
        <dbReference type="EMBL" id="GAA4947418.1"/>
    </source>
</evidence>
<dbReference type="RefSeq" id="WP_345673455.1">
    <property type="nucleotide sequence ID" value="NZ_BAABHS010000001.1"/>
</dbReference>
<sequence>MSSALAEAGTHYATADNPFHQEQPSVAVGERRHRHLAHSHRILTHTIVELRDATADYGYTYPRPRKRVRGITPVTLDKSPTKPTAGAARATAPRLI</sequence>
<gene>
    <name evidence="2" type="ORF">GCM10023205_04170</name>
</gene>
<feature type="compositionally biased region" description="Low complexity" evidence="1">
    <location>
        <begin position="81"/>
        <end position="96"/>
    </location>
</feature>
<feature type="region of interest" description="Disordered" evidence="1">
    <location>
        <begin position="1"/>
        <end position="33"/>
    </location>
</feature>
<dbReference type="EMBL" id="BAABHS010000001">
    <property type="protein sequence ID" value="GAA4947418.1"/>
    <property type="molecule type" value="Genomic_DNA"/>
</dbReference>
<evidence type="ECO:0008006" key="4">
    <source>
        <dbReference type="Google" id="ProtNLM"/>
    </source>
</evidence>
<proteinExistence type="predicted"/>
<reference evidence="3" key="1">
    <citation type="journal article" date="2019" name="Int. J. Syst. Evol. Microbiol.">
        <title>The Global Catalogue of Microorganisms (GCM) 10K type strain sequencing project: providing services to taxonomists for standard genome sequencing and annotation.</title>
        <authorList>
            <consortium name="The Broad Institute Genomics Platform"/>
            <consortium name="The Broad Institute Genome Sequencing Center for Infectious Disease"/>
            <person name="Wu L."/>
            <person name="Ma J."/>
        </authorList>
    </citation>
    <scope>NUCLEOTIDE SEQUENCE [LARGE SCALE GENOMIC DNA]</scope>
    <source>
        <strain evidence="3">JCM 17986</strain>
    </source>
</reference>
<accession>A0ABP9GM71</accession>
<comment type="caution">
    <text evidence="2">The sequence shown here is derived from an EMBL/GenBank/DDBJ whole genome shotgun (WGS) entry which is preliminary data.</text>
</comment>
<feature type="region of interest" description="Disordered" evidence="1">
    <location>
        <begin position="70"/>
        <end position="96"/>
    </location>
</feature>
<evidence type="ECO:0000313" key="3">
    <source>
        <dbReference type="Proteomes" id="UP001500466"/>
    </source>
</evidence>
<keyword evidence="3" id="KW-1185">Reference proteome</keyword>
<protein>
    <recommendedName>
        <fullName evidence="4">Transposase</fullName>
    </recommendedName>
</protein>
<name>A0ABP9GM71_9ACTN</name>
<organism evidence="2 3">
    <name type="scientific">Yinghuangia aomiensis</name>
    <dbReference type="NCBI Taxonomy" id="676205"/>
    <lineage>
        <taxon>Bacteria</taxon>
        <taxon>Bacillati</taxon>
        <taxon>Actinomycetota</taxon>
        <taxon>Actinomycetes</taxon>
        <taxon>Kitasatosporales</taxon>
        <taxon>Streptomycetaceae</taxon>
        <taxon>Yinghuangia</taxon>
    </lineage>
</organism>
<evidence type="ECO:0000256" key="1">
    <source>
        <dbReference type="SAM" id="MobiDB-lite"/>
    </source>
</evidence>